<accession>A0A395MIM7</accession>
<keyword evidence="2" id="KW-1185">Reference proteome</keyword>
<proteinExistence type="predicted"/>
<keyword evidence="1" id="KW-0808">Transferase</keyword>
<dbReference type="OrthoDB" id="4757858at2759"/>
<comment type="caution">
    <text evidence="1">The sequence shown here is derived from an EMBL/GenBank/DDBJ whole genome shotgun (WGS) entry which is preliminary data.</text>
</comment>
<protein>
    <submittedName>
        <fullName evidence="1">Aromatic aminotransferase</fullName>
    </submittedName>
</protein>
<dbReference type="EMBL" id="PXXK01000235">
    <property type="protein sequence ID" value="RFN47777.1"/>
    <property type="molecule type" value="Genomic_DNA"/>
</dbReference>
<dbReference type="Proteomes" id="UP000265631">
    <property type="component" value="Unassembled WGS sequence"/>
</dbReference>
<keyword evidence="1" id="KW-0032">Aminotransferase</keyword>
<evidence type="ECO:0000313" key="1">
    <source>
        <dbReference type="EMBL" id="RFN47777.1"/>
    </source>
</evidence>
<organism evidence="1 2">
    <name type="scientific">Fusarium flagelliforme</name>
    <dbReference type="NCBI Taxonomy" id="2675880"/>
    <lineage>
        <taxon>Eukaryota</taxon>
        <taxon>Fungi</taxon>
        <taxon>Dikarya</taxon>
        <taxon>Ascomycota</taxon>
        <taxon>Pezizomycotina</taxon>
        <taxon>Sordariomycetes</taxon>
        <taxon>Hypocreomycetidae</taxon>
        <taxon>Hypocreales</taxon>
        <taxon>Nectriaceae</taxon>
        <taxon>Fusarium</taxon>
        <taxon>Fusarium incarnatum-equiseti species complex</taxon>
    </lineage>
</organism>
<reference evidence="1 2" key="1">
    <citation type="journal article" date="2018" name="PLoS Pathog.">
        <title>Evolution of structural diversity of trichothecenes, a family of toxins produced by plant pathogenic and entomopathogenic fungi.</title>
        <authorList>
            <person name="Proctor R.H."/>
            <person name="McCormick S.P."/>
            <person name="Kim H.S."/>
            <person name="Cardoza R.E."/>
            <person name="Stanley A.M."/>
            <person name="Lindo L."/>
            <person name="Kelly A."/>
            <person name="Brown D.W."/>
            <person name="Lee T."/>
            <person name="Vaughan M.M."/>
            <person name="Alexander N.J."/>
            <person name="Busman M."/>
            <person name="Gutierrez S."/>
        </authorList>
    </citation>
    <scope>NUCLEOTIDE SEQUENCE [LARGE SCALE GENOMIC DNA]</scope>
    <source>
        <strain evidence="1 2">NRRL 13405</strain>
    </source>
</reference>
<gene>
    <name evidence="1" type="ORF">FIE12Z_7973</name>
</gene>
<sequence>MSLLSLSTELLEQVCQEFCLHCQKAPSYTMWYFNILDPYTPPQTRALIALRRTCKVLAHTAQSHLYHRPLGPRFFRFVQILEANPKLGNLVRHLSVVQVLLPPWHKYSQQENFLGYLPSFLQRCDHMKGTQLYEDARKSGFNPMPKSLVERLDLPTLTTFDDERQALLVTSGLSLMPNLVKLEICLGNWWSFRWCRPDSLPCLRELVILQGNVQEPPDGGAIRGLLTAAPALERLELTQIIHEHHEGNTPYLSHANVKEVIFNACTLSSHNLRLLVDGFPNLQTLHVGWELMMMWSGIEERHSFGRVMTDIVLQRKDTLRHLSLDLSNFDLLNPDLSDLGGWQDKKLQDLSRMAVLETIHIDASVLMDESDEGSNDQKIHDILPPSIKEFGLMGQADKPLYQEVLHLITTRRQHLQKVIVARWDLQKEEWSHWVDVFASACLETNIEFSTQEPPDWYALTNSCSQWPDDGKFKEP</sequence>
<evidence type="ECO:0000313" key="2">
    <source>
        <dbReference type="Proteomes" id="UP000265631"/>
    </source>
</evidence>
<dbReference type="AlphaFoldDB" id="A0A395MIM7"/>
<name>A0A395MIM7_9HYPO</name>
<dbReference type="GO" id="GO:0008483">
    <property type="term" value="F:transaminase activity"/>
    <property type="evidence" value="ECO:0007669"/>
    <property type="project" value="UniProtKB-KW"/>
</dbReference>